<dbReference type="EC" id="3.4.26.1" evidence="10"/>
<dbReference type="InterPro" id="IPR039731">
    <property type="entry name" value="Rce1"/>
</dbReference>
<evidence type="ECO:0000256" key="7">
    <source>
        <dbReference type="ARBA" id="ARBA00022989"/>
    </source>
</evidence>
<dbReference type="Gramene" id="AET1Gv20562200.12">
    <property type="protein sequence ID" value="AET1Gv20562200.12"/>
    <property type="gene ID" value="AET1Gv20562200"/>
</dbReference>
<reference evidence="13" key="5">
    <citation type="journal article" date="2021" name="G3 (Bethesda)">
        <title>Aegilops tauschii genome assembly Aet v5.0 features greater sequence contiguity and improved annotation.</title>
        <authorList>
            <person name="Wang L."/>
            <person name="Zhu T."/>
            <person name="Rodriguez J.C."/>
            <person name="Deal K.R."/>
            <person name="Dubcovsky J."/>
            <person name="McGuire P.E."/>
            <person name="Lux T."/>
            <person name="Spannagl M."/>
            <person name="Mayer K.F.X."/>
            <person name="Baldrich P."/>
            <person name="Meyers B.C."/>
            <person name="Huo N."/>
            <person name="Gu Y.Q."/>
            <person name="Zhou H."/>
            <person name="Devos K.M."/>
            <person name="Bennetzen J.L."/>
            <person name="Unver T."/>
            <person name="Budak H."/>
            <person name="Gulick P.J."/>
            <person name="Galiba G."/>
            <person name="Kalapos B."/>
            <person name="Nelson D.R."/>
            <person name="Li P."/>
            <person name="You F.M."/>
            <person name="Luo M.C."/>
            <person name="Dvorak J."/>
        </authorList>
    </citation>
    <scope>NUCLEOTIDE SEQUENCE [LARGE SCALE GENOMIC DNA]</scope>
    <source>
        <strain evidence="13">cv. AL8/78</strain>
    </source>
</reference>
<evidence type="ECO:0000256" key="9">
    <source>
        <dbReference type="ARBA" id="ARBA00047280"/>
    </source>
</evidence>
<protein>
    <recommendedName>
        <fullName evidence="10">intramembrane prenyl-peptidase Rce1</fullName>
        <ecNumber evidence="10">3.4.26.1</ecNumber>
    </recommendedName>
</protein>
<name>A0A452YXE6_AEGTS</name>
<dbReference type="GO" id="GO:0071586">
    <property type="term" value="P:CAAX-box protein processing"/>
    <property type="evidence" value="ECO:0007669"/>
    <property type="project" value="InterPro"/>
</dbReference>
<dbReference type="GO" id="GO:0005789">
    <property type="term" value="C:endoplasmic reticulum membrane"/>
    <property type="evidence" value="ECO:0007669"/>
    <property type="project" value="UniProtKB-SubCell"/>
</dbReference>
<reference evidence="13" key="3">
    <citation type="journal article" date="2017" name="Nature">
        <title>Genome sequence of the progenitor of the wheat D genome Aegilops tauschii.</title>
        <authorList>
            <person name="Luo M.C."/>
            <person name="Gu Y.Q."/>
            <person name="Puiu D."/>
            <person name="Wang H."/>
            <person name="Twardziok S.O."/>
            <person name="Deal K.R."/>
            <person name="Huo N."/>
            <person name="Zhu T."/>
            <person name="Wang L."/>
            <person name="Wang Y."/>
            <person name="McGuire P.E."/>
            <person name="Liu S."/>
            <person name="Long H."/>
            <person name="Ramasamy R.K."/>
            <person name="Rodriguez J.C."/>
            <person name="Van S.L."/>
            <person name="Yuan L."/>
            <person name="Wang Z."/>
            <person name="Xia Z."/>
            <person name="Xiao L."/>
            <person name="Anderson O.D."/>
            <person name="Ouyang S."/>
            <person name="Liang Y."/>
            <person name="Zimin A.V."/>
            <person name="Pertea G."/>
            <person name="Qi P."/>
            <person name="Bennetzen J.L."/>
            <person name="Dai X."/>
            <person name="Dawson M.W."/>
            <person name="Muller H.G."/>
            <person name="Kugler K."/>
            <person name="Rivarola-Duarte L."/>
            <person name="Spannagl M."/>
            <person name="Mayer K.F.X."/>
            <person name="Lu F.H."/>
            <person name="Bevan M.W."/>
            <person name="Leroy P."/>
            <person name="Li P."/>
            <person name="You F.M."/>
            <person name="Sun Q."/>
            <person name="Liu Z."/>
            <person name="Lyons E."/>
            <person name="Wicker T."/>
            <person name="Salzberg S.L."/>
            <person name="Devos K.M."/>
            <person name="Dvorak J."/>
        </authorList>
    </citation>
    <scope>NUCLEOTIDE SEQUENCE [LARGE SCALE GENOMIC DNA]</scope>
    <source>
        <strain evidence="13">cv. AL8/78</strain>
    </source>
</reference>
<dbReference type="AlphaFoldDB" id="A0A452YXE6"/>
<evidence type="ECO:0000313" key="13">
    <source>
        <dbReference type="EnsemblPlants" id="AET1Gv20562200.12"/>
    </source>
</evidence>
<comment type="catalytic activity">
    <reaction evidence="9">
        <text>Hydrolyzes the peptide bond -P2-(S-farnesyl or geranylgeranyl)C-P1'-P2'-P3'-COOH where P1' and P2' are amino acids with aliphatic sidechains and P3' is any C-terminal residue.</text>
        <dbReference type="EC" id="3.4.26.1"/>
    </reaction>
</comment>
<keyword evidence="5" id="KW-0378">Hydrolase</keyword>
<keyword evidence="6" id="KW-0256">Endoplasmic reticulum</keyword>
<dbReference type="EnsemblPlants" id="AET1Gv20562200.12">
    <property type="protein sequence ID" value="AET1Gv20562200.12"/>
    <property type="gene ID" value="AET1Gv20562200"/>
</dbReference>
<dbReference type="InterPro" id="IPR003675">
    <property type="entry name" value="Rce1/LyrA-like_dom"/>
</dbReference>
<dbReference type="PANTHER" id="PTHR13046">
    <property type="entry name" value="PROTEASE U48 CAAX PRENYL PROTEASE RCE1"/>
    <property type="match status" value="1"/>
</dbReference>
<evidence type="ECO:0000256" key="3">
    <source>
        <dbReference type="ARBA" id="ARBA00022670"/>
    </source>
</evidence>
<dbReference type="PANTHER" id="PTHR13046:SF0">
    <property type="entry name" value="CAAX PRENYL PROTEASE 2"/>
    <property type="match status" value="1"/>
</dbReference>
<keyword evidence="7" id="KW-1133">Transmembrane helix</keyword>
<evidence type="ECO:0000256" key="8">
    <source>
        <dbReference type="ARBA" id="ARBA00023136"/>
    </source>
</evidence>
<proteinExistence type="inferred from homology"/>
<dbReference type="Pfam" id="PF02517">
    <property type="entry name" value="Rce1-like"/>
    <property type="match status" value="1"/>
</dbReference>
<feature type="domain" description="CAAX prenyl protease 2/Lysostaphin resistance protein A-like" evidence="12">
    <location>
        <begin position="56"/>
        <end position="101"/>
    </location>
</feature>
<feature type="signal peptide" evidence="11">
    <location>
        <begin position="1"/>
        <end position="16"/>
    </location>
</feature>
<dbReference type="Proteomes" id="UP000015105">
    <property type="component" value="Chromosome 1D"/>
</dbReference>
<keyword evidence="14" id="KW-1185">Reference proteome</keyword>
<comment type="subcellular location">
    <subcellularLocation>
        <location evidence="1">Endoplasmic reticulum membrane</location>
        <topology evidence="1">Multi-pass membrane protein</topology>
    </subcellularLocation>
</comment>
<keyword evidence="4" id="KW-0812">Transmembrane</keyword>
<evidence type="ECO:0000256" key="5">
    <source>
        <dbReference type="ARBA" id="ARBA00022801"/>
    </source>
</evidence>
<evidence type="ECO:0000313" key="14">
    <source>
        <dbReference type="Proteomes" id="UP000015105"/>
    </source>
</evidence>
<feature type="chain" id="PRO_5018968696" description="intramembrane prenyl-peptidase Rce1" evidence="11">
    <location>
        <begin position="17"/>
        <end position="103"/>
    </location>
</feature>
<keyword evidence="11" id="KW-0732">Signal</keyword>
<reference evidence="13" key="4">
    <citation type="submission" date="2019-03" db="UniProtKB">
        <authorList>
            <consortium name="EnsemblPlants"/>
        </authorList>
    </citation>
    <scope>IDENTIFICATION</scope>
</reference>
<evidence type="ECO:0000259" key="12">
    <source>
        <dbReference type="Pfam" id="PF02517"/>
    </source>
</evidence>
<evidence type="ECO:0000256" key="6">
    <source>
        <dbReference type="ARBA" id="ARBA00022824"/>
    </source>
</evidence>
<reference evidence="14" key="1">
    <citation type="journal article" date="2014" name="Science">
        <title>Ancient hybridizations among the ancestral genomes of bread wheat.</title>
        <authorList>
            <consortium name="International Wheat Genome Sequencing Consortium,"/>
            <person name="Marcussen T."/>
            <person name="Sandve S.R."/>
            <person name="Heier L."/>
            <person name="Spannagl M."/>
            <person name="Pfeifer M."/>
            <person name="Jakobsen K.S."/>
            <person name="Wulff B.B."/>
            <person name="Steuernagel B."/>
            <person name="Mayer K.F."/>
            <person name="Olsen O.A."/>
        </authorList>
    </citation>
    <scope>NUCLEOTIDE SEQUENCE [LARGE SCALE GENOMIC DNA]</scope>
    <source>
        <strain evidence="14">cv. AL8/78</strain>
    </source>
</reference>
<evidence type="ECO:0000256" key="11">
    <source>
        <dbReference type="SAM" id="SignalP"/>
    </source>
</evidence>
<reference evidence="14" key="2">
    <citation type="journal article" date="2017" name="Nat. Plants">
        <title>The Aegilops tauschii genome reveals multiple impacts of transposons.</title>
        <authorList>
            <person name="Zhao G."/>
            <person name="Zou C."/>
            <person name="Li K."/>
            <person name="Wang K."/>
            <person name="Li T."/>
            <person name="Gao L."/>
            <person name="Zhang X."/>
            <person name="Wang H."/>
            <person name="Yang Z."/>
            <person name="Liu X."/>
            <person name="Jiang W."/>
            <person name="Mao L."/>
            <person name="Kong X."/>
            <person name="Jiao Y."/>
            <person name="Jia J."/>
        </authorList>
    </citation>
    <scope>NUCLEOTIDE SEQUENCE [LARGE SCALE GENOMIC DNA]</scope>
    <source>
        <strain evidence="14">cv. AL8/78</strain>
    </source>
</reference>
<organism evidence="13 14">
    <name type="scientific">Aegilops tauschii subsp. strangulata</name>
    <name type="common">Goatgrass</name>
    <dbReference type="NCBI Taxonomy" id="200361"/>
    <lineage>
        <taxon>Eukaryota</taxon>
        <taxon>Viridiplantae</taxon>
        <taxon>Streptophyta</taxon>
        <taxon>Embryophyta</taxon>
        <taxon>Tracheophyta</taxon>
        <taxon>Spermatophyta</taxon>
        <taxon>Magnoliopsida</taxon>
        <taxon>Liliopsida</taxon>
        <taxon>Poales</taxon>
        <taxon>Poaceae</taxon>
        <taxon>BOP clade</taxon>
        <taxon>Pooideae</taxon>
        <taxon>Triticodae</taxon>
        <taxon>Triticeae</taxon>
        <taxon>Triticinae</taxon>
        <taxon>Aegilops</taxon>
    </lineage>
</organism>
<evidence type="ECO:0000256" key="1">
    <source>
        <dbReference type="ARBA" id="ARBA00004477"/>
    </source>
</evidence>
<evidence type="ECO:0000256" key="2">
    <source>
        <dbReference type="ARBA" id="ARBA00006897"/>
    </source>
</evidence>
<accession>A0A452YXE6</accession>
<evidence type="ECO:0000256" key="4">
    <source>
        <dbReference type="ARBA" id="ARBA00022692"/>
    </source>
</evidence>
<sequence>LEAVVVPLLLTSLVYAGSFVARLWAMSSSCGTDDDGVGVSCTEKLARWMQTSLQDVMVWRNYVVAPFTEELVFRACMIPLLLCGGFKMYNIIFLSPIFFSLGK</sequence>
<keyword evidence="3" id="KW-0645">Protease</keyword>
<evidence type="ECO:0000256" key="10">
    <source>
        <dbReference type="ARBA" id="ARBA00049729"/>
    </source>
</evidence>
<comment type="similarity">
    <text evidence="2">Belongs to the peptidase U48 family.</text>
</comment>
<dbReference type="GO" id="GO:0004222">
    <property type="term" value="F:metalloendopeptidase activity"/>
    <property type="evidence" value="ECO:0007669"/>
    <property type="project" value="InterPro"/>
</dbReference>
<keyword evidence="8" id="KW-0472">Membrane</keyword>